<accession>A0A160IQ36</accession>
<dbReference type="KEGG" id="fpn:ABE65_017735"/>
<evidence type="ECO:0000313" key="2">
    <source>
        <dbReference type="EMBL" id="ANC78541.1"/>
    </source>
</evidence>
<evidence type="ECO:0000313" key="3">
    <source>
        <dbReference type="Proteomes" id="UP000076623"/>
    </source>
</evidence>
<keyword evidence="3" id="KW-1185">Reference proteome</keyword>
<keyword evidence="1" id="KW-1133">Transmembrane helix</keyword>
<name>A0A160IQ36_9BACL</name>
<keyword evidence="1" id="KW-0472">Membrane</keyword>
<sequence>MKRDLIKWLIIFLFVISIFWTYFYVSKNGEFEKITHVTVGKELLNERKVVYLSYRFKWEGIGNPTLKKVEFIKKDGTIIAKVDDQILINSYISKFDFGTYHEEDAIKEGIVKTLTPVKGFKPDDEFSLALRVELNDYEWNSDISSIRITYNKFGQSVFQNISFDEGLITEE</sequence>
<dbReference type="Proteomes" id="UP000076623">
    <property type="component" value="Chromosome"/>
</dbReference>
<reference evidence="2 3" key="1">
    <citation type="submission" date="2016-04" db="EMBL/GenBank/DDBJ databases">
        <title>Complete genome sequence of Fictibacillus phosphorivorans G25-29, a strain toxic to nematodes.</title>
        <authorList>
            <person name="Zheng Z."/>
        </authorList>
    </citation>
    <scope>NUCLEOTIDE SEQUENCE [LARGE SCALE GENOMIC DNA]</scope>
    <source>
        <strain evidence="2 3">G25-29</strain>
    </source>
</reference>
<proteinExistence type="predicted"/>
<organism evidence="2 3">
    <name type="scientific">Fictibacillus phosphorivorans</name>
    <dbReference type="NCBI Taxonomy" id="1221500"/>
    <lineage>
        <taxon>Bacteria</taxon>
        <taxon>Bacillati</taxon>
        <taxon>Bacillota</taxon>
        <taxon>Bacilli</taxon>
        <taxon>Bacillales</taxon>
        <taxon>Fictibacillaceae</taxon>
        <taxon>Fictibacillus</taxon>
    </lineage>
</organism>
<dbReference type="STRING" id="1221500.ABE65_017735"/>
<dbReference type="RefSeq" id="WP_066397852.1">
    <property type="nucleotide sequence ID" value="NZ_CP015378.1"/>
</dbReference>
<gene>
    <name evidence="2" type="ORF">ABE65_017735</name>
</gene>
<evidence type="ECO:0000256" key="1">
    <source>
        <dbReference type="SAM" id="Phobius"/>
    </source>
</evidence>
<keyword evidence="1" id="KW-0812">Transmembrane</keyword>
<feature type="transmembrane region" description="Helical" evidence="1">
    <location>
        <begin position="6"/>
        <end position="25"/>
    </location>
</feature>
<dbReference type="AlphaFoldDB" id="A0A160IQ36"/>
<protein>
    <submittedName>
        <fullName evidence="2">Uncharacterized protein</fullName>
    </submittedName>
</protein>
<dbReference type="EMBL" id="CP015378">
    <property type="protein sequence ID" value="ANC78541.1"/>
    <property type="molecule type" value="Genomic_DNA"/>
</dbReference>